<dbReference type="Pfam" id="PF00696">
    <property type="entry name" value="AA_kinase"/>
    <property type="match status" value="1"/>
</dbReference>
<dbReference type="GO" id="GO:0042450">
    <property type="term" value="P:L-arginine biosynthetic process via ornithine"/>
    <property type="evidence" value="ECO:0007669"/>
    <property type="project" value="UniProtKB-UniRule"/>
</dbReference>
<dbReference type="PRINTS" id="PR00474">
    <property type="entry name" value="GLU5KINASE"/>
</dbReference>
<feature type="binding site" evidence="9">
    <location>
        <position position="88"/>
    </location>
    <ligand>
        <name>substrate</name>
    </ligand>
</feature>
<reference evidence="11 12" key="1">
    <citation type="journal article" date="2016" name="BMC Genomics">
        <title>Combined genomic and structural analyses of a cultured magnetotactic bacterium reveals its niche adaptation to a dynamic environment.</title>
        <authorList>
            <person name="Araujo A.C."/>
            <person name="Morillo V."/>
            <person name="Cypriano J."/>
            <person name="Teixeira L.C."/>
            <person name="Leao P."/>
            <person name="Lyra S."/>
            <person name="Almeida L.G."/>
            <person name="Bazylinski D.A."/>
            <person name="Vasconcellos A.T."/>
            <person name="Abreu F."/>
            <person name="Lins U."/>
        </authorList>
    </citation>
    <scope>NUCLEOTIDE SEQUENCE [LARGE SCALE GENOMIC DNA]</scope>
    <source>
        <strain evidence="11 12">IT-1</strain>
    </source>
</reference>
<dbReference type="UniPathway" id="UPA00068">
    <property type="reaction ID" value="UER00107"/>
</dbReference>
<comment type="function">
    <text evidence="9">Catalyzes the ATP-dependent phosphorylation of N-acetyl-L-glutamate.</text>
</comment>
<keyword evidence="6 9" id="KW-0418">Kinase</keyword>
<dbReference type="GO" id="GO:0003991">
    <property type="term" value="F:acetylglutamate kinase activity"/>
    <property type="evidence" value="ECO:0007669"/>
    <property type="project" value="UniProtKB-UniRule"/>
</dbReference>
<evidence type="ECO:0000313" key="11">
    <source>
        <dbReference type="EMBL" id="OSM00352.1"/>
    </source>
</evidence>
<proteinExistence type="inferred from homology"/>
<keyword evidence="4 9" id="KW-0808">Transferase</keyword>
<evidence type="ECO:0000256" key="5">
    <source>
        <dbReference type="ARBA" id="ARBA00022741"/>
    </source>
</evidence>
<comment type="subcellular location">
    <subcellularLocation>
        <location evidence="9">Cytoplasm</location>
    </subcellularLocation>
</comment>
<dbReference type="InterPro" id="IPR004662">
    <property type="entry name" value="AcgluKinase_fam"/>
</dbReference>
<dbReference type="EMBL" id="LVJN01000021">
    <property type="protein sequence ID" value="OSM00352.1"/>
    <property type="molecule type" value="Genomic_DNA"/>
</dbReference>
<comment type="caution">
    <text evidence="11">The sequence shown here is derived from an EMBL/GenBank/DDBJ whole genome shotgun (WGS) entry which is preliminary data.</text>
</comment>
<dbReference type="PANTHER" id="PTHR23342:SF0">
    <property type="entry name" value="N-ACETYLGLUTAMATE SYNTHASE, MITOCHONDRIAL"/>
    <property type="match status" value="1"/>
</dbReference>
<organism evidence="11 12">
    <name type="scientific">Magnetofaba australis IT-1</name>
    <dbReference type="NCBI Taxonomy" id="1434232"/>
    <lineage>
        <taxon>Bacteria</taxon>
        <taxon>Pseudomonadati</taxon>
        <taxon>Pseudomonadota</taxon>
        <taxon>Magnetococcia</taxon>
        <taxon>Magnetococcales</taxon>
        <taxon>Magnetococcaceae</taxon>
        <taxon>Magnetofaba</taxon>
    </lineage>
</organism>
<gene>
    <name evidence="9" type="primary">argB</name>
    <name evidence="11" type="ORF">MAIT1_00851</name>
</gene>
<comment type="catalytic activity">
    <reaction evidence="8 9">
        <text>N-acetyl-L-glutamate + ATP = N-acetyl-L-glutamyl 5-phosphate + ADP</text>
        <dbReference type="Rhea" id="RHEA:14629"/>
        <dbReference type="ChEBI" id="CHEBI:30616"/>
        <dbReference type="ChEBI" id="CHEBI:44337"/>
        <dbReference type="ChEBI" id="CHEBI:57936"/>
        <dbReference type="ChEBI" id="CHEBI:456216"/>
        <dbReference type="EC" id="2.7.2.8"/>
    </reaction>
</comment>
<keyword evidence="9" id="KW-0963">Cytoplasm</keyword>
<dbReference type="NCBIfam" id="TIGR00761">
    <property type="entry name" value="argB"/>
    <property type="match status" value="1"/>
</dbReference>
<dbReference type="PIRSF" id="PIRSF000728">
    <property type="entry name" value="NAGK"/>
    <property type="match status" value="1"/>
</dbReference>
<dbReference type="PANTHER" id="PTHR23342">
    <property type="entry name" value="N-ACETYLGLUTAMATE SYNTHASE"/>
    <property type="match status" value="1"/>
</dbReference>
<evidence type="ECO:0000256" key="9">
    <source>
        <dbReference type="HAMAP-Rule" id="MF_00082"/>
    </source>
</evidence>
<evidence type="ECO:0000256" key="7">
    <source>
        <dbReference type="ARBA" id="ARBA00022840"/>
    </source>
</evidence>
<dbReference type="OrthoDB" id="9803155at2"/>
<accession>A0A1Y2K2D5</accession>
<dbReference type="FunFam" id="3.40.1160.10:FF:000004">
    <property type="entry name" value="Acetylglutamate kinase"/>
    <property type="match status" value="1"/>
</dbReference>
<dbReference type="Gene3D" id="3.40.1160.10">
    <property type="entry name" value="Acetylglutamate kinase-like"/>
    <property type="match status" value="1"/>
</dbReference>
<comment type="pathway">
    <text evidence="1 9">Amino-acid biosynthesis; L-arginine biosynthesis; N(2)-acetyl-L-ornithine from L-glutamate: step 2/4.</text>
</comment>
<evidence type="ECO:0000256" key="8">
    <source>
        <dbReference type="ARBA" id="ARBA00048141"/>
    </source>
</evidence>
<dbReference type="AlphaFoldDB" id="A0A1Y2K2D5"/>
<dbReference type="InterPro" id="IPR036393">
    <property type="entry name" value="AceGlu_kinase-like_sf"/>
</dbReference>
<keyword evidence="7 9" id="KW-0067">ATP-binding</keyword>
<dbReference type="GO" id="GO:0005737">
    <property type="term" value="C:cytoplasm"/>
    <property type="evidence" value="ECO:0007669"/>
    <property type="project" value="UniProtKB-SubCell"/>
</dbReference>
<feature type="domain" description="Aspartate/glutamate/uridylate kinase" evidence="10">
    <location>
        <begin position="26"/>
        <end position="272"/>
    </location>
</feature>
<evidence type="ECO:0000256" key="4">
    <source>
        <dbReference type="ARBA" id="ARBA00022679"/>
    </source>
</evidence>
<keyword evidence="2 9" id="KW-0055">Arginine biosynthesis</keyword>
<keyword evidence="3 9" id="KW-0028">Amino-acid biosynthesis</keyword>
<evidence type="ECO:0000256" key="1">
    <source>
        <dbReference type="ARBA" id="ARBA00004828"/>
    </source>
</evidence>
<dbReference type="EC" id="2.7.2.8" evidence="9"/>
<feature type="site" description="Transition state stabilizer" evidence="9">
    <location>
        <position position="31"/>
    </location>
</feature>
<sequence>MPMAQMVEKVKVLIEALPYMRRFEGKTFVIKYGGNAMVDDQLKNAFAMDVILMRQVGINPVIVHGGGPQIGQIMTRMGLKPHFIDGLRVTDEETVNVVEMVLAGKVNKDIVNLINLNGGRAAGLSGKDGHTIQARKLTHVRRGPEVKVPEIIDLGWVGDVERIDTTLLDRFRASDIIPVVAPVGVGAKGETYNINADSVAGHLAVAMGAEKLILLTDVPGVLDTEGNLISQTPVDDINHLIKTGVIRGGMIPKTETCRHARNNGVSAAHIIDGRIEHALLLEVFTDRGIGTVII</sequence>
<comment type="similarity">
    <text evidence="9">Belongs to the acetylglutamate kinase family. ArgB subfamily.</text>
</comment>
<evidence type="ECO:0000313" key="12">
    <source>
        <dbReference type="Proteomes" id="UP000194003"/>
    </source>
</evidence>
<name>A0A1Y2K2D5_9PROT</name>
<keyword evidence="5 9" id="KW-0547">Nucleotide-binding</keyword>
<dbReference type="Proteomes" id="UP000194003">
    <property type="component" value="Unassembled WGS sequence"/>
</dbReference>
<dbReference type="InterPro" id="IPR001048">
    <property type="entry name" value="Asp/Glu/Uridylate_kinase"/>
</dbReference>
<dbReference type="InterPro" id="IPR041727">
    <property type="entry name" value="NAGK-C"/>
</dbReference>
<dbReference type="HAMAP" id="MF_00082">
    <property type="entry name" value="ArgB"/>
    <property type="match status" value="1"/>
</dbReference>
<feature type="binding site" evidence="9">
    <location>
        <position position="193"/>
    </location>
    <ligand>
        <name>substrate</name>
    </ligand>
</feature>
<feature type="binding site" evidence="9">
    <location>
        <begin position="66"/>
        <end position="67"/>
    </location>
    <ligand>
        <name>substrate</name>
    </ligand>
</feature>
<feature type="site" description="Transition state stabilizer" evidence="9">
    <location>
        <position position="253"/>
    </location>
</feature>
<dbReference type="SUPFAM" id="SSF53633">
    <property type="entry name" value="Carbamate kinase-like"/>
    <property type="match status" value="1"/>
</dbReference>
<protein>
    <recommendedName>
        <fullName evidence="9">Acetylglutamate kinase</fullName>
        <ecNumber evidence="9">2.7.2.8</ecNumber>
    </recommendedName>
    <alternativeName>
        <fullName evidence="9">N-acetyl-L-glutamate 5-phosphotransferase</fullName>
    </alternativeName>
    <alternativeName>
        <fullName evidence="9">NAG kinase</fullName>
        <shortName evidence="9">NAGK</shortName>
    </alternativeName>
</protein>
<evidence type="ECO:0000256" key="2">
    <source>
        <dbReference type="ARBA" id="ARBA00022571"/>
    </source>
</evidence>
<dbReference type="GO" id="GO:0005524">
    <property type="term" value="F:ATP binding"/>
    <property type="evidence" value="ECO:0007669"/>
    <property type="project" value="UniProtKB-UniRule"/>
</dbReference>
<evidence type="ECO:0000256" key="3">
    <source>
        <dbReference type="ARBA" id="ARBA00022605"/>
    </source>
</evidence>
<evidence type="ECO:0000256" key="6">
    <source>
        <dbReference type="ARBA" id="ARBA00022777"/>
    </source>
</evidence>
<dbReference type="STRING" id="1434232.MAIT1_00851"/>
<dbReference type="InterPro" id="IPR037528">
    <property type="entry name" value="ArgB"/>
</dbReference>
<dbReference type="InterPro" id="IPR001057">
    <property type="entry name" value="Glu/AcGlu_kinase"/>
</dbReference>
<evidence type="ECO:0000259" key="10">
    <source>
        <dbReference type="Pfam" id="PF00696"/>
    </source>
</evidence>
<dbReference type="RefSeq" id="WP_085446964.1">
    <property type="nucleotide sequence ID" value="NZ_LVJN01000021.1"/>
</dbReference>
<dbReference type="CDD" id="cd04250">
    <property type="entry name" value="AAK_NAGK-C"/>
    <property type="match status" value="1"/>
</dbReference>
<keyword evidence="12" id="KW-1185">Reference proteome</keyword>